<dbReference type="AlphaFoldDB" id="A0A5A7RCX8"/>
<feature type="region of interest" description="Disordered" evidence="1">
    <location>
        <begin position="24"/>
        <end position="64"/>
    </location>
</feature>
<evidence type="ECO:0000313" key="2">
    <source>
        <dbReference type="EMBL" id="GER55459.1"/>
    </source>
</evidence>
<proteinExistence type="predicted"/>
<feature type="compositionally biased region" description="Basic and acidic residues" evidence="1">
    <location>
        <begin position="49"/>
        <end position="62"/>
    </location>
</feature>
<sequence>MEERFRKVLGMEMEITIWAGEQVIPGHAQGVGAEGSHEEERDEEEDEDVRERRASPSGDRHCPPLILIQHKRMMKMKMMTKPSFSSSLACCHFSGVAWGKEEAS</sequence>
<dbReference type="Proteomes" id="UP000325081">
    <property type="component" value="Unassembled WGS sequence"/>
</dbReference>
<gene>
    <name evidence="2" type="ORF">STAS_33126</name>
</gene>
<accession>A0A5A7RCX8</accession>
<name>A0A5A7RCX8_STRAF</name>
<organism evidence="2 3">
    <name type="scientific">Striga asiatica</name>
    <name type="common">Asiatic witchweed</name>
    <name type="synonym">Buchnera asiatica</name>
    <dbReference type="NCBI Taxonomy" id="4170"/>
    <lineage>
        <taxon>Eukaryota</taxon>
        <taxon>Viridiplantae</taxon>
        <taxon>Streptophyta</taxon>
        <taxon>Embryophyta</taxon>
        <taxon>Tracheophyta</taxon>
        <taxon>Spermatophyta</taxon>
        <taxon>Magnoliopsida</taxon>
        <taxon>eudicotyledons</taxon>
        <taxon>Gunneridae</taxon>
        <taxon>Pentapetalae</taxon>
        <taxon>asterids</taxon>
        <taxon>lamiids</taxon>
        <taxon>Lamiales</taxon>
        <taxon>Orobanchaceae</taxon>
        <taxon>Buchnereae</taxon>
        <taxon>Striga</taxon>
    </lineage>
</organism>
<keyword evidence="3" id="KW-1185">Reference proteome</keyword>
<dbReference type="EMBL" id="BKCP01011848">
    <property type="protein sequence ID" value="GER55459.1"/>
    <property type="molecule type" value="Genomic_DNA"/>
</dbReference>
<evidence type="ECO:0000256" key="1">
    <source>
        <dbReference type="SAM" id="MobiDB-lite"/>
    </source>
</evidence>
<protein>
    <submittedName>
        <fullName evidence="2">Sister-chromatid cohesion protein 3</fullName>
    </submittedName>
</protein>
<comment type="caution">
    <text evidence="2">The sequence shown here is derived from an EMBL/GenBank/DDBJ whole genome shotgun (WGS) entry which is preliminary data.</text>
</comment>
<evidence type="ECO:0000313" key="3">
    <source>
        <dbReference type="Proteomes" id="UP000325081"/>
    </source>
</evidence>
<reference evidence="3" key="1">
    <citation type="journal article" date="2019" name="Curr. Biol.">
        <title>Genome Sequence of Striga asiatica Provides Insight into the Evolution of Plant Parasitism.</title>
        <authorList>
            <person name="Yoshida S."/>
            <person name="Kim S."/>
            <person name="Wafula E.K."/>
            <person name="Tanskanen J."/>
            <person name="Kim Y.M."/>
            <person name="Honaas L."/>
            <person name="Yang Z."/>
            <person name="Spallek T."/>
            <person name="Conn C.E."/>
            <person name="Ichihashi Y."/>
            <person name="Cheong K."/>
            <person name="Cui S."/>
            <person name="Der J.P."/>
            <person name="Gundlach H."/>
            <person name="Jiao Y."/>
            <person name="Hori C."/>
            <person name="Ishida J.K."/>
            <person name="Kasahara H."/>
            <person name="Kiba T."/>
            <person name="Kim M.S."/>
            <person name="Koo N."/>
            <person name="Laohavisit A."/>
            <person name="Lee Y.H."/>
            <person name="Lumba S."/>
            <person name="McCourt P."/>
            <person name="Mortimer J.C."/>
            <person name="Mutuku J.M."/>
            <person name="Nomura T."/>
            <person name="Sasaki-Sekimoto Y."/>
            <person name="Seto Y."/>
            <person name="Wang Y."/>
            <person name="Wakatake T."/>
            <person name="Sakakibara H."/>
            <person name="Demura T."/>
            <person name="Yamaguchi S."/>
            <person name="Yoneyama K."/>
            <person name="Manabe R.I."/>
            <person name="Nelson D.C."/>
            <person name="Schulman A.H."/>
            <person name="Timko M.P."/>
            <person name="dePamphilis C.W."/>
            <person name="Choi D."/>
            <person name="Shirasu K."/>
        </authorList>
    </citation>
    <scope>NUCLEOTIDE SEQUENCE [LARGE SCALE GENOMIC DNA]</scope>
    <source>
        <strain evidence="3">cv. UVA1</strain>
    </source>
</reference>